<evidence type="ECO:0000256" key="6">
    <source>
        <dbReference type="ARBA" id="ARBA00022840"/>
    </source>
</evidence>
<protein>
    <recommendedName>
        <fullName evidence="8 9">Xylulose kinase</fullName>
        <shortName evidence="8 9">Xylulokinase</shortName>
        <ecNumber evidence="8 9">2.7.1.17</ecNumber>
    </recommendedName>
</protein>
<dbReference type="InterPro" id="IPR006000">
    <property type="entry name" value="Xylulokinase"/>
</dbReference>
<sequence length="484" mass="50933">MYLGLDLGTSGVKALLIDEDQTVIGSGTGTLDVSRPHSGWSEQDPSHWIKATEDAVHALKARHAKELAAVKGIGLSGQMHGATLLDANDDVLRPCMLWNDTRSHKEAAELDADPKFRALSGNIVFPGFTAPKVVWVRNNEPEIFAKLRRVLLPKDYLRLWLTGEHVSEMSDAAGTSWLDVGKRAWSTDLLAATGLDAGNMPSLVEGTEVSGTLKADLASQWGMGSHVVVAGGAGDNAASACGMGTVGEGHAFVSLGTSGVLFAANGTYLPNPESAVHTFCHALPGTWHQMGVILSATDALNWYAGITSRKPAELTGELGDALRAPSGVTFLPYLSGERTPLNDSAIRGSFHGLEHASDRTALTQAVLEGVAFAFRDCLNALAAAGTKLDRVTAVGGGSRSTYWLKAIATALDIPVDVPADGDFGAAFGAARLGLIAAEKADPRAVCAAPATDYTIEPEARLLGEFDAAYHRYHNLYPALKGVQS</sequence>
<dbReference type="PANTHER" id="PTHR43095:SF6">
    <property type="entry name" value="XYLULOSE KINASE"/>
    <property type="match status" value="1"/>
</dbReference>
<keyword evidence="13" id="KW-1185">Reference proteome</keyword>
<keyword evidence="3 8" id="KW-0808">Transferase</keyword>
<dbReference type="SUPFAM" id="SSF53067">
    <property type="entry name" value="Actin-like ATPase domain"/>
    <property type="match status" value="2"/>
</dbReference>
<evidence type="ECO:0000259" key="11">
    <source>
        <dbReference type="Pfam" id="PF02782"/>
    </source>
</evidence>
<keyword evidence="6 8" id="KW-0067">ATP-binding</keyword>
<dbReference type="InterPro" id="IPR043129">
    <property type="entry name" value="ATPase_NBD"/>
</dbReference>
<comment type="function">
    <text evidence="8">Catalyzes the phosphorylation of D-xylulose to D-xylulose 5-phosphate.</text>
</comment>
<dbReference type="InterPro" id="IPR000577">
    <property type="entry name" value="Carb_kinase_FGGY"/>
</dbReference>
<evidence type="ECO:0000259" key="10">
    <source>
        <dbReference type="Pfam" id="PF00370"/>
    </source>
</evidence>
<feature type="domain" description="Carbohydrate kinase FGGY N-terminal" evidence="10">
    <location>
        <begin position="1"/>
        <end position="242"/>
    </location>
</feature>
<dbReference type="InterPro" id="IPR050406">
    <property type="entry name" value="FGGY_Carb_Kinase"/>
</dbReference>
<dbReference type="OrthoDB" id="9805576at2"/>
<dbReference type="GO" id="GO:0042732">
    <property type="term" value="P:D-xylose metabolic process"/>
    <property type="evidence" value="ECO:0007669"/>
    <property type="project" value="UniProtKB-KW"/>
</dbReference>
<keyword evidence="7 8" id="KW-0119">Carbohydrate metabolism</keyword>
<dbReference type="InterPro" id="IPR018483">
    <property type="entry name" value="Carb_kinase_FGGY_CS"/>
</dbReference>
<gene>
    <name evidence="8 9 12" type="primary">xylB</name>
    <name evidence="12" type="ORF">CU100_03130</name>
</gene>
<keyword evidence="4 8" id="KW-0547">Nucleotide-binding</keyword>
<keyword evidence="5 8" id="KW-0418">Kinase</keyword>
<dbReference type="EMBL" id="PGGN01000001">
    <property type="protein sequence ID" value="PSH59773.1"/>
    <property type="molecule type" value="Genomic_DNA"/>
</dbReference>
<evidence type="ECO:0000313" key="13">
    <source>
        <dbReference type="Proteomes" id="UP000241158"/>
    </source>
</evidence>
<dbReference type="HAMAP" id="MF_02220">
    <property type="entry name" value="XylB"/>
    <property type="match status" value="1"/>
</dbReference>
<organism evidence="12 13">
    <name type="scientific">Phyllobacterium endophyticum</name>
    <dbReference type="NCBI Taxonomy" id="1149773"/>
    <lineage>
        <taxon>Bacteria</taxon>
        <taxon>Pseudomonadati</taxon>
        <taxon>Pseudomonadota</taxon>
        <taxon>Alphaproteobacteria</taxon>
        <taxon>Hyphomicrobiales</taxon>
        <taxon>Phyllobacteriaceae</taxon>
        <taxon>Phyllobacterium</taxon>
    </lineage>
</organism>
<evidence type="ECO:0000256" key="7">
    <source>
        <dbReference type="ARBA" id="ARBA00023277"/>
    </source>
</evidence>
<feature type="active site" description="Proton acceptor" evidence="8">
    <location>
        <position position="235"/>
    </location>
</feature>
<dbReference type="Pfam" id="PF02782">
    <property type="entry name" value="FGGY_C"/>
    <property type="match status" value="1"/>
</dbReference>
<evidence type="ECO:0000256" key="1">
    <source>
        <dbReference type="ARBA" id="ARBA00009156"/>
    </source>
</evidence>
<evidence type="ECO:0000313" key="12">
    <source>
        <dbReference type="EMBL" id="PSH59773.1"/>
    </source>
</evidence>
<feature type="site" description="Important for activity" evidence="8">
    <location>
        <position position="6"/>
    </location>
</feature>
<dbReference type="RefSeq" id="WP_106715078.1">
    <property type="nucleotide sequence ID" value="NZ_JACHXT010000002.1"/>
</dbReference>
<dbReference type="InterPro" id="IPR018484">
    <property type="entry name" value="FGGY_N"/>
</dbReference>
<dbReference type="CDD" id="cd07808">
    <property type="entry name" value="ASKHA_NBD_FGGY_EcXK-like"/>
    <property type="match status" value="1"/>
</dbReference>
<evidence type="ECO:0000256" key="8">
    <source>
        <dbReference type="HAMAP-Rule" id="MF_02220"/>
    </source>
</evidence>
<comment type="caution">
    <text evidence="12">The sequence shown here is derived from an EMBL/GenBank/DDBJ whole genome shotgun (WGS) entry which is preliminary data.</text>
</comment>
<dbReference type="GO" id="GO:0005998">
    <property type="term" value="P:xylulose catabolic process"/>
    <property type="evidence" value="ECO:0007669"/>
    <property type="project" value="UniProtKB-UniRule"/>
</dbReference>
<dbReference type="EC" id="2.7.1.17" evidence="8 9"/>
<dbReference type="Gene3D" id="3.30.420.40">
    <property type="match status" value="2"/>
</dbReference>
<dbReference type="GO" id="GO:0004856">
    <property type="term" value="F:D-xylulokinase activity"/>
    <property type="evidence" value="ECO:0007669"/>
    <property type="project" value="UniProtKB-UniRule"/>
</dbReference>
<dbReference type="InterPro" id="IPR018485">
    <property type="entry name" value="FGGY_C"/>
</dbReference>
<dbReference type="Pfam" id="PF00370">
    <property type="entry name" value="FGGY_N"/>
    <property type="match status" value="1"/>
</dbReference>
<evidence type="ECO:0000256" key="9">
    <source>
        <dbReference type="RuleBase" id="RU364073"/>
    </source>
</evidence>
<evidence type="ECO:0000256" key="5">
    <source>
        <dbReference type="ARBA" id="ARBA00022777"/>
    </source>
</evidence>
<feature type="domain" description="Carbohydrate kinase FGGY C-terminal" evidence="11">
    <location>
        <begin position="252"/>
        <end position="437"/>
    </location>
</feature>
<dbReference type="NCBIfam" id="TIGR01312">
    <property type="entry name" value="XylB"/>
    <property type="match status" value="1"/>
</dbReference>
<comment type="catalytic activity">
    <reaction evidence="8 9">
        <text>D-xylulose + ATP = D-xylulose 5-phosphate + ADP + H(+)</text>
        <dbReference type="Rhea" id="RHEA:10964"/>
        <dbReference type="ChEBI" id="CHEBI:15378"/>
        <dbReference type="ChEBI" id="CHEBI:17140"/>
        <dbReference type="ChEBI" id="CHEBI:30616"/>
        <dbReference type="ChEBI" id="CHEBI:57737"/>
        <dbReference type="ChEBI" id="CHEBI:456216"/>
        <dbReference type="EC" id="2.7.1.17"/>
    </reaction>
</comment>
<evidence type="ECO:0000256" key="3">
    <source>
        <dbReference type="ARBA" id="ARBA00022679"/>
    </source>
</evidence>
<evidence type="ECO:0000256" key="4">
    <source>
        <dbReference type="ARBA" id="ARBA00022741"/>
    </source>
</evidence>
<dbReference type="Proteomes" id="UP000241158">
    <property type="component" value="Unassembled WGS sequence"/>
</dbReference>
<evidence type="ECO:0000256" key="2">
    <source>
        <dbReference type="ARBA" id="ARBA00022629"/>
    </source>
</evidence>
<dbReference type="PROSITE" id="PS00933">
    <property type="entry name" value="FGGY_KINASES_1"/>
    <property type="match status" value="1"/>
</dbReference>
<feature type="binding site" evidence="8">
    <location>
        <begin position="79"/>
        <end position="80"/>
    </location>
    <ligand>
        <name>substrate</name>
    </ligand>
</feature>
<name>A0A2P7AZY5_9HYPH</name>
<proteinExistence type="inferred from homology"/>
<accession>A0A2P7AZY5</accession>
<comment type="similarity">
    <text evidence="1 8 9">Belongs to the FGGY kinase family.</text>
</comment>
<dbReference type="AlphaFoldDB" id="A0A2P7AZY5"/>
<keyword evidence="2 8" id="KW-0859">Xylose metabolism</keyword>
<dbReference type="GO" id="GO:0005524">
    <property type="term" value="F:ATP binding"/>
    <property type="evidence" value="ECO:0007669"/>
    <property type="project" value="UniProtKB-UniRule"/>
</dbReference>
<dbReference type="PANTHER" id="PTHR43095">
    <property type="entry name" value="SUGAR KINASE"/>
    <property type="match status" value="1"/>
</dbReference>
<reference evidence="13" key="1">
    <citation type="submission" date="2017-11" db="EMBL/GenBank/DDBJ databases">
        <authorList>
            <person name="Kuznetsova I."/>
            <person name="Sazanova A."/>
            <person name="Chirak E."/>
            <person name="Safronova V."/>
            <person name="Willems A."/>
        </authorList>
    </citation>
    <scope>NUCLEOTIDE SEQUENCE [LARGE SCALE GENOMIC DNA]</scope>
    <source>
        <strain evidence="13">PEPV15</strain>
    </source>
</reference>
<dbReference type="PIRSF" id="PIRSF000538">
    <property type="entry name" value="GlpK"/>
    <property type="match status" value="1"/>
</dbReference>